<dbReference type="EMBL" id="CP009502">
    <property type="protein sequence ID" value="AKB15591.1"/>
    <property type="molecule type" value="Genomic_DNA"/>
</dbReference>
<dbReference type="Gene3D" id="1.10.10.10">
    <property type="entry name" value="Winged helix-like DNA-binding domain superfamily/Winged helix DNA-binding domain"/>
    <property type="match status" value="1"/>
</dbReference>
<dbReference type="Pfam" id="PF03459">
    <property type="entry name" value="TOBE"/>
    <property type="match status" value="1"/>
</dbReference>
<evidence type="ECO:0000256" key="1">
    <source>
        <dbReference type="ARBA" id="ARBA00004202"/>
    </source>
</evidence>
<evidence type="ECO:0000313" key="5">
    <source>
        <dbReference type="Proteomes" id="UP000056925"/>
    </source>
</evidence>
<sequence>MKARTKLWFTEGGKTVMGAGRAELLRTIEEEHSLRKACKKLGISYKHAWTMLKKMNEALGEPAVITVRGGKEQGTFLTDLGRKLLAEYEAGKQLINETLEDETSWENISFKLSARNRLAGKVLEVEKNGLVSKITIEVEPSIITSVVTEEAVKELDINPGDRVYAVIKSTEVMIAKHVSEKKQIKASSKEPDRSD</sequence>
<dbReference type="PROSITE" id="PS51866">
    <property type="entry name" value="MOP"/>
    <property type="match status" value="1"/>
</dbReference>
<dbReference type="PANTHER" id="PTHR30432:SF1">
    <property type="entry name" value="DNA-BINDING TRANSCRIPTIONAL DUAL REGULATOR MODE"/>
    <property type="match status" value="1"/>
</dbReference>
<dbReference type="SUPFAM" id="SSF50331">
    <property type="entry name" value="MOP-like"/>
    <property type="match status" value="1"/>
</dbReference>
<dbReference type="AlphaFoldDB" id="A0A0E3L0R1"/>
<reference evidence="4 5" key="1">
    <citation type="submission" date="2014-07" db="EMBL/GenBank/DDBJ databases">
        <title>Methanogenic archaea and the global carbon cycle.</title>
        <authorList>
            <person name="Henriksen J.R."/>
            <person name="Luke J."/>
            <person name="Reinhart S."/>
            <person name="Benedict M.N."/>
            <person name="Youngblut N.D."/>
            <person name="Metcalf M.E."/>
            <person name="Whitaker R.J."/>
            <person name="Metcalf W.W."/>
        </authorList>
    </citation>
    <scope>NUCLEOTIDE SEQUENCE [LARGE SCALE GENOMIC DNA]</scope>
    <source>
        <strain evidence="4 5">CHTI-55</strain>
    </source>
</reference>
<dbReference type="InterPro" id="IPR036390">
    <property type="entry name" value="WH_DNA-bd_sf"/>
</dbReference>
<comment type="subcellular location">
    <subcellularLocation>
        <location evidence="1">Cell membrane</location>
        <topology evidence="1">Peripheral membrane protein</topology>
    </subcellularLocation>
</comment>
<dbReference type="InterPro" id="IPR004606">
    <property type="entry name" value="Mop_domain"/>
</dbReference>
<proteinExistence type="predicted"/>
<dbReference type="InterPro" id="IPR005116">
    <property type="entry name" value="Transp-assoc_OB_typ1"/>
</dbReference>
<dbReference type="RefSeq" id="WP_048167760.1">
    <property type="nucleotide sequence ID" value="NZ_CP009502.1"/>
</dbReference>
<dbReference type="GO" id="GO:0005886">
    <property type="term" value="C:plasma membrane"/>
    <property type="evidence" value="ECO:0007669"/>
    <property type="project" value="UniProtKB-SubCell"/>
</dbReference>
<dbReference type="KEGG" id="mthe:MSTHC_1273"/>
<feature type="domain" description="Mop" evidence="3">
    <location>
        <begin position="111"/>
        <end position="176"/>
    </location>
</feature>
<dbReference type="GO" id="GO:0015689">
    <property type="term" value="P:molybdate ion transport"/>
    <property type="evidence" value="ECO:0007669"/>
    <property type="project" value="InterPro"/>
</dbReference>
<keyword evidence="4" id="KW-0238">DNA-binding</keyword>
<evidence type="ECO:0000313" key="4">
    <source>
        <dbReference type="EMBL" id="AKB15591.1"/>
    </source>
</evidence>
<dbReference type="PATRIC" id="fig|1434121.4.peg.1569"/>
<protein>
    <submittedName>
        <fullName evidence="4">DNA-binding domain of ModE</fullName>
    </submittedName>
</protein>
<evidence type="ECO:0000256" key="2">
    <source>
        <dbReference type="ARBA" id="ARBA00022505"/>
    </source>
</evidence>
<name>A0A0E3L0R1_METTE</name>
<dbReference type="HOGENOM" id="CLU_087839_1_0_2"/>
<keyword evidence="2" id="KW-0500">Molybdenum</keyword>
<dbReference type="PANTHER" id="PTHR30432">
    <property type="entry name" value="TRANSCRIPTIONAL REGULATOR MODE"/>
    <property type="match status" value="1"/>
</dbReference>
<dbReference type="SUPFAM" id="SSF46785">
    <property type="entry name" value="Winged helix' DNA-binding domain"/>
    <property type="match status" value="1"/>
</dbReference>
<dbReference type="Proteomes" id="UP000056925">
    <property type="component" value="Chromosome"/>
</dbReference>
<accession>A0A0E3L0R1</accession>
<dbReference type="Gene3D" id="2.40.50.100">
    <property type="match status" value="1"/>
</dbReference>
<organism evidence="4 5">
    <name type="scientific">Methanosarcina thermophila CHTI-55</name>
    <dbReference type="NCBI Taxonomy" id="1434121"/>
    <lineage>
        <taxon>Archaea</taxon>
        <taxon>Methanobacteriati</taxon>
        <taxon>Methanobacteriota</taxon>
        <taxon>Stenosarchaea group</taxon>
        <taxon>Methanomicrobia</taxon>
        <taxon>Methanosarcinales</taxon>
        <taxon>Methanosarcinaceae</taxon>
        <taxon>Methanosarcina</taxon>
    </lineage>
</organism>
<dbReference type="NCBIfam" id="TIGR00638">
    <property type="entry name" value="Mop"/>
    <property type="match status" value="1"/>
</dbReference>
<dbReference type="InterPro" id="IPR051815">
    <property type="entry name" value="Molybdate_resp_trans_reg"/>
</dbReference>
<dbReference type="InterPro" id="IPR008995">
    <property type="entry name" value="Mo/tungstate-bd_C_term_dom"/>
</dbReference>
<gene>
    <name evidence="4" type="ORF">MSTHC_1273</name>
</gene>
<dbReference type="GeneID" id="41602605"/>
<evidence type="ECO:0000259" key="3">
    <source>
        <dbReference type="PROSITE" id="PS51866"/>
    </source>
</evidence>
<dbReference type="InterPro" id="IPR036388">
    <property type="entry name" value="WH-like_DNA-bd_sf"/>
</dbReference>
<dbReference type="GO" id="GO:0003677">
    <property type="term" value="F:DNA binding"/>
    <property type="evidence" value="ECO:0007669"/>
    <property type="project" value="UniProtKB-KW"/>
</dbReference>